<dbReference type="EMBL" id="JNAJ01000013">
    <property type="protein sequence ID" value="KGF91434.1"/>
    <property type="molecule type" value="Genomic_DNA"/>
</dbReference>
<dbReference type="AlphaFoldDB" id="A0A0A1ZT56"/>
<evidence type="ECO:0008006" key="3">
    <source>
        <dbReference type="Google" id="ProtNLM"/>
    </source>
</evidence>
<dbReference type="InterPro" id="IPR021483">
    <property type="entry name" value="DUF3136"/>
</dbReference>
<evidence type="ECO:0000313" key="2">
    <source>
        <dbReference type="Proteomes" id="UP000030491"/>
    </source>
</evidence>
<accession>A0A0A1ZT56</accession>
<sequence>MVNPLKSMSAAKLNIDELEAGYPLFCKALRLLILKGNSVKDIQKTVCWGHLETLNRCLPGRYKAPTYLMALIKRDIAKPNNY</sequence>
<organism evidence="1 2">
    <name type="scientific">Prochlorococcus marinus str. MIT 9116</name>
    <dbReference type="NCBI Taxonomy" id="167544"/>
    <lineage>
        <taxon>Bacteria</taxon>
        <taxon>Bacillati</taxon>
        <taxon>Cyanobacteriota</taxon>
        <taxon>Cyanophyceae</taxon>
        <taxon>Synechococcales</taxon>
        <taxon>Prochlorococcaceae</taxon>
        <taxon>Prochlorococcus</taxon>
    </lineage>
</organism>
<reference evidence="2" key="1">
    <citation type="journal article" date="2014" name="Sci. Data">
        <title>Genomes of diverse isolates of the marine cyanobacterium Prochlorococcus.</title>
        <authorList>
            <person name="Biller S."/>
            <person name="Berube P."/>
            <person name="Thompson J."/>
            <person name="Kelly L."/>
            <person name="Roggensack S."/>
            <person name="Awad L."/>
            <person name="Roache-Johnson K."/>
            <person name="Ding H."/>
            <person name="Giovannoni S.J."/>
            <person name="Moore L.R."/>
            <person name="Chisholm S.W."/>
        </authorList>
    </citation>
    <scope>NUCLEOTIDE SEQUENCE [LARGE SCALE GENOMIC DNA]</scope>
</reference>
<evidence type="ECO:0000313" key="1">
    <source>
        <dbReference type="EMBL" id="KGF91434.1"/>
    </source>
</evidence>
<dbReference type="Pfam" id="PF11334">
    <property type="entry name" value="DUF3136"/>
    <property type="match status" value="1"/>
</dbReference>
<protein>
    <recommendedName>
        <fullName evidence="3">DUF3136 domain-containing protein</fullName>
    </recommendedName>
</protein>
<dbReference type="Proteomes" id="UP000030491">
    <property type="component" value="Unassembled WGS sequence"/>
</dbReference>
<gene>
    <name evidence="1" type="ORF">EU93_1027</name>
</gene>
<comment type="caution">
    <text evidence="1">The sequence shown here is derived from an EMBL/GenBank/DDBJ whole genome shotgun (WGS) entry which is preliminary data.</text>
</comment>
<name>A0A0A1ZT56_PROMR</name>
<proteinExistence type="predicted"/>